<keyword evidence="2" id="KW-1185">Reference proteome</keyword>
<gene>
    <name evidence="1" type="ORF">CLO192961_LOCUS218223</name>
</gene>
<protein>
    <submittedName>
        <fullName evidence="1">Uncharacterized protein</fullName>
    </submittedName>
</protein>
<dbReference type="Proteomes" id="UP000766486">
    <property type="component" value="Unassembled WGS sequence"/>
</dbReference>
<dbReference type="EMBL" id="CABFNS010000774">
    <property type="protein sequence ID" value="VUC27733.1"/>
    <property type="molecule type" value="Genomic_DNA"/>
</dbReference>
<evidence type="ECO:0000313" key="2">
    <source>
        <dbReference type="Proteomes" id="UP000766486"/>
    </source>
</evidence>
<evidence type="ECO:0000313" key="1">
    <source>
        <dbReference type="EMBL" id="VUC27733.1"/>
    </source>
</evidence>
<proteinExistence type="predicted"/>
<name>A0ABY6U9G0_BIOOC</name>
<sequence>MTCDDLSEPIPVIFDREGTLAGCRTPGGALLVRSSDAVVMEHEEQAVIADGRSGYQAILEVTPRCRQGDIARDRSGWPTGIVAGVARQIACKGSCGTPAAQCANMLFHAISSSAEIMRDSSRRLATEAFSEMIRDLEGSGITIPQYPPAVSRCRMWDGLPTNPQWPTTATQTIWGSAGRTLGLQHKATWEVKTEWRCEFSSPCVSTSKHQPPGGALYYVEESTEVKCASPGASFTQATANTLTTFTRVELFSPAVETPDEYQQLVGVALMADSRSAAVIFTAAEMVLMTAHLLEIRRMALHGESLSAMPGLTVQVEFEVPKIELRGLPPPKLSGVANVASADFAYLKDLTDAEGPLANICSFSMAAGYNLFVYGGTLGGLWSELDCMFLIGNTPNVQAALGRRFTNLFDHFHGNSALEAHVRTVGTVMDCNYIAIKAKARMEDSCIMKSRPVMCIWGDLDVLARYRALDAVFGHPVFDSRGDGESYAMAGLCVALHDLLDLGADLA</sequence>
<organism evidence="1 2">
    <name type="scientific">Bionectria ochroleuca</name>
    <name type="common">Gliocladium roseum</name>
    <dbReference type="NCBI Taxonomy" id="29856"/>
    <lineage>
        <taxon>Eukaryota</taxon>
        <taxon>Fungi</taxon>
        <taxon>Dikarya</taxon>
        <taxon>Ascomycota</taxon>
        <taxon>Pezizomycotina</taxon>
        <taxon>Sordariomycetes</taxon>
        <taxon>Hypocreomycetidae</taxon>
        <taxon>Hypocreales</taxon>
        <taxon>Bionectriaceae</taxon>
        <taxon>Clonostachys</taxon>
    </lineage>
</organism>
<accession>A0ABY6U9G0</accession>
<reference evidence="1 2" key="1">
    <citation type="submission" date="2019-06" db="EMBL/GenBank/DDBJ databases">
        <authorList>
            <person name="Broberg M."/>
        </authorList>
    </citation>
    <scope>NUCLEOTIDE SEQUENCE [LARGE SCALE GENOMIC DNA]</scope>
</reference>
<comment type="caution">
    <text evidence="1">The sequence shown here is derived from an EMBL/GenBank/DDBJ whole genome shotgun (WGS) entry which is preliminary data.</text>
</comment>